<comment type="similarity">
    <text evidence="4">Belongs to the MetA family.</text>
</comment>
<keyword evidence="4" id="KW-0963">Cytoplasm</keyword>
<dbReference type="PATRIC" id="fig|1423734.3.peg.1859"/>
<dbReference type="Gene3D" id="3.40.50.880">
    <property type="match status" value="1"/>
</dbReference>
<dbReference type="InterPro" id="IPR033752">
    <property type="entry name" value="MetA_family"/>
</dbReference>
<dbReference type="STRING" id="1423734.FC83_GL001837"/>
<feature type="site" description="Important for substrate specificity" evidence="4">
    <location>
        <position position="176"/>
    </location>
</feature>
<feature type="binding site" evidence="4">
    <location>
        <position position="176"/>
    </location>
    <ligand>
        <name>substrate</name>
    </ligand>
</feature>
<dbReference type="Pfam" id="PF04204">
    <property type="entry name" value="HTS"/>
    <property type="match status" value="1"/>
</dbReference>
<evidence type="ECO:0000313" key="6">
    <source>
        <dbReference type="EMBL" id="KRM34991.1"/>
    </source>
</evidence>
<keyword evidence="3 4" id="KW-0012">Acyltransferase</keyword>
<proteinExistence type="inferred from homology"/>
<dbReference type="UniPathway" id="UPA00051">
    <property type="reaction ID" value="UER00074"/>
</dbReference>
<comment type="catalytic activity">
    <reaction evidence="4">
        <text>L-homoserine + acetyl-CoA = O-acetyl-L-homoserine + CoA</text>
        <dbReference type="Rhea" id="RHEA:13701"/>
        <dbReference type="ChEBI" id="CHEBI:57287"/>
        <dbReference type="ChEBI" id="CHEBI:57288"/>
        <dbReference type="ChEBI" id="CHEBI:57476"/>
        <dbReference type="ChEBI" id="CHEBI:57716"/>
        <dbReference type="EC" id="2.3.1.31"/>
    </reaction>
</comment>
<dbReference type="PANTHER" id="PTHR20919">
    <property type="entry name" value="HOMOSERINE O-SUCCINYLTRANSFERASE"/>
    <property type="match status" value="1"/>
</dbReference>
<evidence type="ECO:0000256" key="5">
    <source>
        <dbReference type="PIRSR" id="PIRSR000450-1"/>
    </source>
</evidence>
<feature type="active site" description="Acyl-thioester intermediate" evidence="4 5">
    <location>
        <position position="132"/>
    </location>
</feature>
<gene>
    <name evidence="4" type="primary">metAA</name>
    <name evidence="6" type="ORF">FC83_GL001837</name>
</gene>
<dbReference type="HAMAP" id="MF_00295">
    <property type="entry name" value="MetA_acyltransf"/>
    <property type="match status" value="1"/>
</dbReference>
<keyword evidence="2 4" id="KW-0808">Transferase</keyword>
<dbReference type="PIRSF" id="PIRSF000450">
    <property type="entry name" value="H_ser_succinyltr"/>
    <property type="match status" value="1"/>
</dbReference>
<comment type="function">
    <text evidence="4">Transfers an acetyl group from acetyl-CoA to L-homoserine, forming acetyl-L-homoserine.</text>
</comment>
<dbReference type="GO" id="GO:0004414">
    <property type="term" value="F:homoserine O-acetyltransferase activity"/>
    <property type="evidence" value="ECO:0007669"/>
    <property type="project" value="UniProtKB-EC"/>
</dbReference>
<comment type="caution">
    <text evidence="6">The sequence shown here is derived from an EMBL/GenBank/DDBJ whole genome shotgun (WGS) entry which is preliminary data.</text>
</comment>
<feature type="binding site" evidence="4">
    <location>
        <position position="233"/>
    </location>
    <ligand>
        <name>substrate</name>
    </ligand>
</feature>
<comment type="subcellular location">
    <subcellularLocation>
        <location evidence="4">Cytoplasm</location>
    </subcellularLocation>
</comment>
<protein>
    <recommendedName>
        <fullName evidence="4">Homoserine O-acetyltransferase</fullName>
        <shortName evidence="4">HAT</shortName>
        <ecNumber evidence="4">2.3.1.31</ecNumber>
    </recommendedName>
    <alternativeName>
        <fullName evidence="4">Homoserine transacetylase</fullName>
        <shortName evidence="4">HTA</shortName>
    </alternativeName>
</protein>
<keyword evidence="4" id="KW-0486">Methionine biosynthesis</keyword>
<reference evidence="6 7" key="1">
    <citation type="journal article" date="2015" name="Genome Announc.">
        <title>Expanding the biotechnology potential of lactobacilli through comparative genomics of 213 strains and associated genera.</title>
        <authorList>
            <person name="Sun Z."/>
            <person name="Harris H.M."/>
            <person name="McCann A."/>
            <person name="Guo C."/>
            <person name="Argimon S."/>
            <person name="Zhang W."/>
            <person name="Yang X."/>
            <person name="Jeffery I.B."/>
            <person name="Cooney J.C."/>
            <person name="Kagawa T.F."/>
            <person name="Liu W."/>
            <person name="Song Y."/>
            <person name="Salvetti E."/>
            <person name="Wrobel A."/>
            <person name="Rasinkangas P."/>
            <person name="Parkhill J."/>
            <person name="Rea M.C."/>
            <person name="O'Sullivan O."/>
            <person name="Ritari J."/>
            <person name="Douillard F.P."/>
            <person name="Paul Ross R."/>
            <person name="Yang R."/>
            <person name="Briner A.E."/>
            <person name="Felis G.E."/>
            <person name="de Vos W.M."/>
            <person name="Barrangou R."/>
            <person name="Klaenhammer T.R."/>
            <person name="Caufield P.W."/>
            <person name="Cui Y."/>
            <person name="Zhang H."/>
            <person name="O'Toole P.W."/>
        </authorList>
    </citation>
    <scope>NUCLEOTIDE SEQUENCE [LARGE SCALE GENOMIC DNA]</scope>
    <source>
        <strain evidence="6 7">DSM 18527</strain>
    </source>
</reference>
<feature type="binding site" evidence="4">
    <location>
        <position position="153"/>
    </location>
    <ligand>
        <name>substrate</name>
    </ligand>
</feature>
<dbReference type="GO" id="GO:0009086">
    <property type="term" value="P:methionine biosynthetic process"/>
    <property type="evidence" value="ECO:0007669"/>
    <property type="project" value="UniProtKB-UniRule"/>
</dbReference>
<organism evidence="6 7">
    <name type="scientific">Agrilactobacillus composti DSM 18527 = JCM 14202</name>
    <dbReference type="NCBI Taxonomy" id="1423734"/>
    <lineage>
        <taxon>Bacteria</taxon>
        <taxon>Bacillati</taxon>
        <taxon>Bacillota</taxon>
        <taxon>Bacilli</taxon>
        <taxon>Lactobacillales</taxon>
        <taxon>Lactobacillaceae</taxon>
        <taxon>Agrilactobacillus</taxon>
    </lineage>
</organism>
<dbReference type="AlphaFoldDB" id="A0A0R1XY74"/>
<dbReference type="EMBL" id="AZGA01000018">
    <property type="protein sequence ID" value="KRM34991.1"/>
    <property type="molecule type" value="Genomic_DNA"/>
</dbReference>
<name>A0A0R1XY74_9LACO</name>
<evidence type="ECO:0000256" key="4">
    <source>
        <dbReference type="HAMAP-Rule" id="MF_00295"/>
    </source>
</evidence>
<dbReference type="Proteomes" id="UP000051236">
    <property type="component" value="Unassembled WGS sequence"/>
</dbReference>
<dbReference type="GO" id="GO:0005737">
    <property type="term" value="C:cytoplasm"/>
    <property type="evidence" value="ECO:0007669"/>
    <property type="project" value="UniProtKB-SubCell"/>
</dbReference>
<feature type="site" description="Important for acyl-CoA specificity" evidence="4">
    <location>
        <position position="101"/>
    </location>
</feature>
<evidence type="ECO:0000313" key="7">
    <source>
        <dbReference type="Proteomes" id="UP000051236"/>
    </source>
</evidence>
<comment type="pathway">
    <text evidence="4">Amino-acid biosynthesis; L-methionine biosynthesis via de novo pathway; O-acetyl-L-homoserine from L-homoserine: step 1/1.</text>
</comment>
<feature type="active site" description="Proton acceptor" evidence="4">
    <location>
        <position position="219"/>
    </location>
</feature>
<evidence type="ECO:0000256" key="3">
    <source>
        <dbReference type="ARBA" id="ARBA00023315"/>
    </source>
</evidence>
<dbReference type="eggNOG" id="COG1897">
    <property type="taxonomic scope" value="Bacteria"/>
</dbReference>
<dbReference type="GO" id="GO:0008899">
    <property type="term" value="F:homoserine O-succinyltransferase activity"/>
    <property type="evidence" value="ECO:0007669"/>
    <property type="project" value="UniProtKB-UniRule"/>
</dbReference>
<comment type="caution">
    <text evidence="4">Lacks conserved residue(s) required for the propagation of feature annotation.</text>
</comment>
<dbReference type="SUPFAM" id="SSF52317">
    <property type="entry name" value="Class I glutamine amidotransferase-like"/>
    <property type="match status" value="1"/>
</dbReference>
<keyword evidence="1 4" id="KW-0028">Amino-acid biosynthesis</keyword>
<sequence>MIFMTVICTNGFSRPNTDPTASQQRTSILVLNLMPNKQGTEDQIISLFEETNLPIALTFMYPKSHVWRHGDQADLAENYVSLDDISDQYFDGLLVTGAPLEKLDFDDVDFWSEFNAIRDWSQTHTTTQLFTCWSAQAALYTDFRLPKINLEDKIFGVFENQLLGTSLPQWFQIPQSRFSAVDRTDVLNCPAVSILGDNQATGPFILKANNQNTLYVLGHPEYNADTLSTEYYRDLEKHQPVKAPENISLTAPQFAYAHWRCCSRYLYQEWVKQSFLLKENNSHEQKQLQF</sequence>
<evidence type="ECO:0000256" key="1">
    <source>
        <dbReference type="ARBA" id="ARBA00022605"/>
    </source>
</evidence>
<dbReference type="PANTHER" id="PTHR20919:SF0">
    <property type="entry name" value="HOMOSERINE O-SUCCINYLTRANSFERASE"/>
    <property type="match status" value="1"/>
</dbReference>
<dbReference type="EC" id="2.3.1.31" evidence="4"/>
<feature type="active site" evidence="4">
    <location>
        <position position="221"/>
    </location>
</feature>
<dbReference type="InterPro" id="IPR029062">
    <property type="entry name" value="Class_I_gatase-like"/>
</dbReference>
<accession>A0A0R1XY74</accession>
<evidence type="ECO:0000256" key="2">
    <source>
        <dbReference type="ARBA" id="ARBA00022679"/>
    </source>
</evidence>
<keyword evidence="7" id="KW-1185">Reference proteome</keyword>